<name>A0A0B2VSI8_TOXCA</name>
<reference evidence="2 3" key="1">
    <citation type="submission" date="2014-11" db="EMBL/GenBank/DDBJ databases">
        <title>Genetic blueprint of the zoonotic pathogen Toxocara canis.</title>
        <authorList>
            <person name="Zhu X.-Q."/>
            <person name="Korhonen P.K."/>
            <person name="Cai H."/>
            <person name="Young N.D."/>
            <person name="Nejsum P."/>
            <person name="von Samson-Himmelstjerna G."/>
            <person name="Boag P.R."/>
            <person name="Tan P."/>
            <person name="Li Q."/>
            <person name="Min J."/>
            <person name="Yang Y."/>
            <person name="Wang X."/>
            <person name="Fang X."/>
            <person name="Hall R.S."/>
            <person name="Hofmann A."/>
            <person name="Sternberg P.W."/>
            <person name="Jex A.R."/>
            <person name="Gasser R.B."/>
        </authorList>
    </citation>
    <scope>NUCLEOTIDE SEQUENCE [LARGE SCALE GENOMIC DNA]</scope>
    <source>
        <strain evidence="2">PN_DK_2014</strain>
    </source>
</reference>
<evidence type="ECO:0000256" key="1">
    <source>
        <dbReference type="SAM" id="MobiDB-lite"/>
    </source>
</evidence>
<evidence type="ECO:0000313" key="2">
    <source>
        <dbReference type="EMBL" id="KHN83970.1"/>
    </source>
</evidence>
<dbReference type="EMBL" id="JPKZ01001095">
    <property type="protein sequence ID" value="KHN83970.1"/>
    <property type="molecule type" value="Genomic_DNA"/>
</dbReference>
<organism evidence="2 3">
    <name type="scientific">Toxocara canis</name>
    <name type="common">Canine roundworm</name>
    <dbReference type="NCBI Taxonomy" id="6265"/>
    <lineage>
        <taxon>Eukaryota</taxon>
        <taxon>Metazoa</taxon>
        <taxon>Ecdysozoa</taxon>
        <taxon>Nematoda</taxon>
        <taxon>Chromadorea</taxon>
        <taxon>Rhabditida</taxon>
        <taxon>Spirurina</taxon>
        <taxon>Ascaridomorpha</taxon>
        <taxon>Ascaridoidea</taxon>
        <taxon>Toxocaridae</taxon>
        <taxon>Toxocara</taxon>
    </lineage>
</organism>
<keyword evidence="3" id="KW-1185">Reference proteome</keyword>
<sequence length="459" mass="50865">MKENRDSNVINRVTFSIGQDKDSSRAGRMGGNGTATSRSMLIGSTNCLTETSGRVARLQTTSFSFREVKDRLLTKNNLNFKRASSARTDYLSDQTASHNPDNCSTPVVVKVNDVLLLKQGNGKSEEAKTWAATVEAKTSNEAACRSHSFSLKRITNKLFSKCATSHEHKATLPSSERQLLDHDDQHMEEVDNVDKPPVMSLPHEYALIDSADEILPQMRPKSRSWSHADVAVKIRRSASTRSATIAVRSDLSVNSTAIASHRNADKLAQKKPFLKRFLLLTRECAAEDGASGSTLLQGSPSHGDGFEEALTGMRPKSKSFSNTSEISRPKRNFTRQCSSEASVNVIPQCNKEDLVDTAARSQCPIAALRIPRSASCIFPCCTPKLKRRRKTLSACCSPLYLPTQIRFSLPDAAATEPLSREFATLLNELRHKRHSPRLGITRNVVKTFFRRVFVRKTAR</sequence>
<dbReference type="Proteomes" id="UP000031036">
    <property type="component" value="Unassembled WGS sequence"/>
</dbReference>
<protein>
    <submittedName>
        <fullName evidence="2">Uncharacterized protein</fullName>
    </submittedName>
</protein>
<feature type="region of interest" description="Disordered" evidence="1">
    <location>
        <begin position="19"/>
        <end position="38"/>
    </location>
</feature>
<gene>
    <name evidence="2" type="ORF">Tcan_03422</name>
</gene>
<evidence type="ECO:0000313" key="3">
    <source>
        <dbReference type="Proteomes" id="UP000031036"/>
    </source>
</evidence>
<comment type="caution">
    <text evidence="2">The sequence shown here is derived from an EMBL/GenBank/DDBJ whole genome shotgun (WGS) entry which is preliminary data.</text>
</comment>
<accession>A0A0B2VSI8</accession>
<dbReference type="AlphaFoldDB" id="A0A0B2VSI8"/>
<proteinExistence type="predicted"/>